<protein>
    <submittedName>
        <fullName evidence="1">Uncharacterized protein</fullName>
    </submittedName>
</protein>
<accession>A0A2P5WCP9</accession>
<evidence type="ECO:0000313" key="2">
    <source>
        <dbReference type="Proteomes" id="UP000239757"/>
    </source>
</evidence>
<name>A0A2P5WCP9_GOSBA</name>
<dbReference type="Proteomes" id="UP000239757">
    <property type="component" value="Unassembled WGS sequence"/>
</dbReference>
<sequence>MEEFKEEDDLHALNRHIDRSPSRCWDALVPGSATYNPSRSKALALPPSLRYLHAILSHRITGSANDDDLIDE</sequence>
<evidence type="ECO:0000313" key="1">
    <source>
        <dbReference type="EMBL" id="PPR88855.1"/>
    </source>
</evidence>
<gene>
    <name evidence="1" type="ORF">GOBAR_AA31834</name>
</gene>
<proteinExistence type="predicted"/>
<dbReference type="EMBL" id="KZ668146">
    <property type="protein sequence ID" value="PPR88855.1"/>
    <property type="molecule type" value="Genomic_DNA"/>
</dbReference>
<reference evidence="1 2" key="1">
    <citation type="submission" date="2015-01" db="EMBL/GenBank/DDBJ databases">
        <title>Genome of allotetraploid Gossypium barbadense reveals genomic plasticity and fiber elongation in cotton evolution.</title>
        <authorList>
            <person name="Chen X."/>
            <person name="Liu X."/>
            <person name="Zhao B."/>
            <person name="Zheng H."/>
            <person name="Hu Y."/>
            <person name="Lu G."/>
            <person name="Yang C."/>
            <person name="Chen J."/>
            <person name="Shan C."/>
            <person name="Zhang L."/>
            <person name="Zhou Y."/>
            <person name="Wang L."/>
            <person name="Guo W."/>
            <person name="Bai Y."/>
            <person name="Ruan J."/>
            <person name="Shangguan X."/>
            <person name="Mao Y."/>
            <person name="Jiang J."/>
            <person name="Zhu Y."/>
            <person name="Lei J."/>
            <person name="Kang H."/>
            <person name="Chen S."/>
            <person name="He X."/>
            <person name="Wang R."/>
            <person name="Wang Y."/>
            <person name="Chen J."/>
            <person name="Wang L."/>
            <person name="Yu S."/>
            <person name="Wang B."/>
            <person name="Wei J."/>
            <person name="Song S."/>
            <person name="Lu X."/>
            <person name="Gao Z."/>
            <person name="Gu W."/>
            <person name="Deng X."/>
            <person name="Ma D."/>
            <person name="Wang S."/>
            <person name="Liang W."/>
            <person name="Fang L."/>
            <person name="Cai C."/>
            <person name="Zhu X."/>
            <person name="Zhou B."/>
            <person name="Zhang Y."/>
            <person name="Chen Z."/>
            <person name="Xu S."/>
            <person name="Zhu R."/>
            <person name="Wang S."/>
            <person name="Zhang T."/>
            <person name="Zhao G."/>
        </authorList>
    </citation>
    <scope>NUCLEOTIDE SEQUENCE [LARGE SCALE GENOMIC DNA]</scope>
    <source>
        <strain evidence="2">cv. Xinhai21</strain>
        <tissue evidence="1">Leaf</tissue>
    </source>
</reference>
<organism evidence="1 2">
    <name type="scientific">Gossypium barbadense</name>
    <name type="common">Sea Island cotton</name>
    <name type="synonym">Hibiscus barbadensis</name>
    <dbReference type="NCBI Taxonomy" id="3634"/>
    <lineage>
        <taxon>Eukaryota</taxon>
        <taxon>Viridiplantae</taxon>
        <taxon>Streptophyta</taxon>
        <taxon>Embryophyta</taxon>
        <taxon>Tracheophyta</taxon>
        <taxon>Spermatophyta</taxon>
        <taxon>Magnoliopsida</taxon>
        <taxon>eudicotyledons</taxon>
        <taxon>Gunneridae</taxon>
        <taxon>Pentapetalae</taxon>
        <taxon>rosids</taxon>
        <taxon>malvids</taxon>
        <taxon>Malvales</taxon>
        <taxon>Malvaceae</taxon>
        <taxon>Malvoideae</taxon>
        <taxon>Gossypium</taxon>
    </lineage>
</organism>
<dbReference type="AlphaFoldDB" id="A0A2P5WCP9"/>